<dbReference type="EMBL" id="JADHEI010000058">
    <property type="protein sequence ID" value="MBF2735942.1"/>
    <property type="molecule type" value="Genomic_DNA"/>
</dbReference>
<dbReference type="GO" id="GO:0019752">
    <property type="term" value="P:carboxylic acid metabolic process"/>
    <property type="evidence" value="ECO:0007669"/>
    <property type="project" value="UniProtKB-ARBA"/>
</dbReference>
<dbReference type="InterPro" id="IPR036663">
    <property type="entry name" value="Fumarylacetoacetase_C_sf"/>
</dbReference>
<comment type="pathway">
    <text evidence="7">Aromatic compound metabolism; 4-hydroxyphenylacetate degradation; pyruvate and succinate semialdehyde from 4-hydroxyphenylacetate: step 5/7.</text>
</comment>
<protein>
    <submittedName>
        <fullName evidence="9">Fumarylacetoacetate hydrolase family protein</fullName>
    </submittedName>
</protein>
<dbReference type="GO" id="GO:0046872">
    <property type="term" value="F:metal ion binding"/>
    <property type="evidence" value="ECO:0007669"/>
    <property type="project" value="UniProtKB-KW"/>
</dbReference>
<dbReference type="PANTHER" id="PTHR42796:SF4">
    <property type="entry name" value="FUMARYLACETOACETATE HYDROLASE DOMAIN-CONTAINING PROTEIN 2A"/>
    <property type="match status" value="1"/>
</dbReference>
<evidence type="ECO:0000259" key="8">
    <source>
        <dbReference type="Pfam" id="PF01557"/>
    </source>
</evidence>
<feature type="domain" description="Fumarylacetoacetase-like C-terminal" evidence="8">
    <location>
        <begin position="70"/>
        <end position="274"/>
    </location>
</feature>
<dbReference type="SUPFAM" id="SSF56529">
    <property type="entry name" value="FAH"/>
    <property type="match status" value="1"/>
</dbReference>
<name>A0A930UGG8_9GAMM</name>
<comment type="catalytic activity">
    <reaction evidence="4">
        <text>(2E,4Z)-5-hydroxypenta-2,4-diene-1,2,5-tricarboxylate = (3E,5R)-5-carboxy-2-oxohept-3-enedioate</text>
        <dbReference type="Rhea" id="RHEA:18813"/>
        <dbReference type="ChEBI" id="CHEBI:47961"/>
        <dbReference type="ChEBI" id="CHEBI:87491"/>
        <dbReference type="EC" id="5.3.3.10"/>
    </reaction>
</comment>
<evidence type="ECO:0000256" key="5">
    <source>
        <dbReference type="ARBA" id="ARBA00057150"/>
    </source>
</evidence>
<accession>A0A930UGG8</accession>
<dbReference type="Pfam" id="PF01557">
    <property type="entry name" value="FAA_hydrolase"/>
    <property type="match status" value="1"/>
</dbReference>
<dbReference type="GO" id="GO:0018800">
    <property type="term" value="F:5-oxopent-3-ene-1,2,5-tricarboxylate decarboxylase activity"/>
    <property type="evidence" value="ECO:0007669"/>
    <property type="project" value="UniProtKB-EC"/>
</dbReference>
<comment type="caution">
    <text evidence="9">The sequence shown here is derived from an EMBL/GenBank/DDBJ whole genome shotgun (WGS) entry which is preliminary data.</text>
</comment>
<organism evidence="9 10">
    <name type="scientific">Candidatus Amphirhobacter heronislandensis</name>
    <dbReference type="NCBI Taxonomy" id="1732024"/>
    <lineage>
        <taxon>Bacteria</taxon>
        <taxon>Pseudomonadati</taxon>
        <taxon>Pseudomonadota</taxon>
        <taxon>Gammaproteobacteria</taxon>
        <taxon>Candidatus Tethybacterales</taxon>
        <taxon>Candidatus Tethybacteraceae</taxon>
        <taxon>Candidatus Amphirhobacter</taxon>
    </lineage>
</organism>
<proteinExistence type="inferred from homology"/>
<dbReference type="AlphaFoldDB" id="A0A930UGG8"/>
<comment type="similarity">
    <text evidence="1">Belongs to the FAH family.</text>
</comment>
<evidence type="ECO:0000256" key="1">
    <source>
        <dbReference type="ARBA" id="ARBA00010211"/>
    </source>
</evidence>
<comment type="function">
    <text evidence="5">Decarboxylates OPET (5-oxo-pent-3-ene-1,2,5-tricarboxylic acid) into HHDD (2-hydroxy-hept-2,4-diene-1,7-dioate) and isomerizes it to OHED (2-oxo-hept-3-ene-1,7-dioate).</text>
</comment>
<evidence type="ECO:0000256" key="3">
    <source>
        <dbReference type="ARBA" id="ARBA00051258"/>
    </source>
</evidence>
<dbReference type="PANTHER" id="PTHR42796">
    <property type="entry name" value="FUMARYLACETOACETATE HYDROLASE DOMAIN-CONTAINING PROTEIN 2A-RELATED"/>
    <property type="match status" value="1"/>
</dbReference>
<evidence type="ECO:0000256" key="6">
    <source>
        <dbReference type="ARBA" id="ARBA00060569"/>
    </source>
</evidence>
<evidence type="ECO:0000313" key="10">
    <source>
        <dbReference type="Proteomes" id="UP000604381"/>
    </source>
</evidence>
<reference evidence="9" key="1">
    <citation type="submission" date="2020-10" db="EMBL/GenBank/DDBJ databases">
        <title>An improved Amphimedon queenslandica hologenome assembly reveals how three proteobacterial symbionts can extend the metabolic phenotypic of their marine sponge host.</title>
        <authorList>
            <person name="Degnan B."/>
            <person name="Degnan S."/>
            <person name="Xiang X."/>
        </authorList>
    </citation>
    <scope>NUCLEOTIDE SEQUENCE</scope>
    <source>
        <strain evidence="9">AqS2</strain>
    </source>
</reference>
<dbReference type="Gene3D" id="3.90.850.10">
    <property type="entry name" value="Fumarylacetoacetase-like, C-terminal domain"/>
    <property type="match status" value="1"/>
</dbReference>
<dbReference type="GO" id="GO:0016787">
    <property type="term" value="F:hydrolase activity"/>
    <property type="evidence" value="ECO:0007669"/>
    <property type="project" value="UniProtKB-KW"/>
</dbReference>
<gene>
    <name evidence="9" type="ORF">ISN26_07770</name>
</gene>
<dbReference type="InterPro" id="IPR051121">
    <property type="entry name" value="FAH"/>
</dbReference>
<dbReference type="Proteomes" id="UP000604381">
    <property type="component" value="Unassembled WGS sequence"/>
</dbReference>
<evidence type="ECO:0000256" key="7">
    <source>
        <dbReference type="ARBA" id="ARBA00060680"/>
    </source>
</evidence>
<comment type="pathway">
    <text evidence="6">Aromatic compound metabolism; 4-hydroxyphenylacetate degradation; pyruvate and succinate semialdehyde from 4-hydroxyphenylacetate: step 4/7.</text>
</comment>
<dbReference type="InterPro" id="IPR011234">
    <property type="entry name" value="Fumarylacetoacetase-like_C"/>
</dbReference>
<keyword evidence="9" id="KW-0378">Hydrolase</keyword>
<dbReference type="FunFam" id="3.90.850.10:FF:000002">
    <property type="entry name" value="2-hydroxyhepta-2,4-diene-1,7-dioate isomerase"/>
    <property type="match status" value="1"/>
</dbReference>
<dbReference type="GO" id="GO:0008704">
    <property type="term" value="F:5-carboxymethyl-2-hydroxymuconate delta-isomerase activity"/>
    <property type="evidence" value="ECO:0007669"/>
    <property type="project" value="UniProtKB-EC"/>
</dbReference>
<evidence type="ECO:0000256" key="2">
    <source>
        <dbReference type="ARBA" id="ARBA00022723"/>
    </source>
</evidence>
<keyword evidence="2" id="KW-0479">Metal-binding</keyword>
<sequence length="278" mass="29227">MKLLRFGPPGAEKPGLLDADGTVRDASGAVADWSGEALAPAALAALPAPADLPAAPAGVRLGPCVARPGKIIAIGLNYSDHAKETGAELPAEPIIFMKATTSYCGPDDAVLLPRGSTKTDWEVELGVVVGAKARYVAEADAAAHIAGYCVVHDVSEREHQIERCGQWVKGKSHDTFCPTGPWLVTPDEVPDPLDLRLWLEIDGKMRQDGSTSTMAFGPAYLISYLSQFMTLEPGDLITTGTPPGVGMGCKPPEYLKAGMKIKLGIDGLGEQNQEIGQA</sequence>
<comment type="catalytic activity">
    <reaction evidence="3">
        <text>(3E,5R)-5-carboxy-2-oxohept-3-enedioate + H(+) = (4Z)-2-oxohept-4-enedioate + CO2</text>
        <dbReference type="Rhea" id="RHEA:14397"/>
        <dbReference type="ChEBI" id="CHEBI:15378"/>
        <dbReference type="ChEBI" id="CHEBI:16526"/>
        <dbReference type="ChEBI" id="CHEBI:87491"/>
        <dbReference type="ChEBI" id="CHEBI:87507"/>
        <dbReference type="EC" id="4.1.1.68"/>
    </reaction>
</comment>
<evidence type="ECO:0000313" key="9">
    <source>
        <dbReference type="EMBL" id="MBF2735942.1"/>
    </source>
</evidence>
<keyword evidence="10" id="KW-1185">Reference proteome</keyword>
<evidence type="ECO:0000256" key="4">
    <source>
        <dbReference type="ARBA" id="ARBA00052790"/>
    </source>
</evidence>